<dbReference type="PANTHER" id="PTHR43386">
    <property type="entry name" value="OLIGOPEPTIDE TRANSPORT SYSTEM PERMEASE PROTEIN APPC"/>
    <property type="match status" value="1"/>
</dbReference>
<dbReference type="Pfam" id="PF12911">
    <property type="entry name" value="OppC_N"/>
    <property type="match status" value="1"/>
</dbReference>
<dbReference type="InterPro" id="IPR053474">
    <property type="entry name" value="Staphylopine_ABC_permease"/>
</dbReference>
<gene>
    <name evidence="9" type="primary">oppC4</name>
    <name evidence="9" type="ordered locus">Awo_c00440</name>
</gene>
<dbReference type="Gene3D" id="1.10.3720.10">
    <property type="entry name" value="MetI-like"/>
    <property type="match status" value="1"/>
</dbReference>
<dbReference type="InterPro" id="IPR050366">
    <property type="entry name" value="BP-dependent_transpt_permease"/>
</dbReference>
<reference evidence="9 10" key="2">
    <citation type="journal article" date="2012" name="PLoS ONE">
        <title>An ancient pathway combining carbon dioxide fixation with the generation and utilization of a sodium ion gradient for ATP synthesis.</title>
        <authorList>
            <person name="Poehlein A."/>
            <person name="Schmidt S."/>
            <person name="Kaster A.K."/>
            <person name="Goenrich M."/>
            <person name="Vollmers J."/>
            <person name="Thurmer A."/>
            <person name="Bertsch J."/>
            <person name="Schuchmann K."/>
            <person name="Voigt B."/>
            <person name="Hecker M."/>
            <person name="Daniel R."/>
            <person name="Thauer R.K."/>
            <person name="Gottschalk G."/>
            <person name="Muller V."/>
        </authorList>
    </citation>
    <scope>NUCLEOTIDE SEQUENCE [LARGE SCALE GENOMIC DNA]</scope>
    <source>
        <strain evidence="10">ATCC 29683 / DSM 1030 / JCM 2381 / KCTC 1655 / WB1</strain>
    </source>
</reference>
<evidence type="ECO:0000256" key="1">
    <source>
        <dbReference type="ARBA" id="ARBA00004651"/>
    </source>
</evidence>
<feature type="transmembrane region" description="Helical" evidence="7">
    <location>
        <begin position="124"/>
        <end position="147"/>
    </location>
</feature>
<evidence type="ECO:0000313" key="10">
    <source>
        <dbReference type="Proteomes" id="UP000007177"/>
    </source>
</evidence>
<sequence length="298" mass="32517">MVGFWKRFRNDNLAMGVSFFLIMVIVLAILAPLVAPYDPTAQNIVDKFQGPSLAHWLGTDQLGRDVLSRILYGGRVTILVSVMTMVVTIIIGTILGVMAGYFRGMVDDVIMRLCDIMLSFPSEVLILAIVGIMGTGIINIVLATVIAKWAWYVRMIRSIVIQFMDSNYIRFAKVAGCSTGHIIRKHLLVGAIGEIAVLATLDTASIILNISALSFLGLGVQPPTAEWGMMLNEAKNVMTTNPGQMLAPGIAIFMVVAAFNFLGDSIQEALNPKINKGLKIKRYSLLDAMLGRKKVVTQ</sequence>
<evidence type="ECO:0000259" key="8">
    <source>
        <dbReference type="PROSITE" id="PS50928"/>
    </source>
</evidence>
<dbReference type="GO" id="GO:0055085">
    <property type="term" value="P:transmembrane transport"/>
    <property type="evidence" value="ECO:0007669"/>
    <property type="project" value="InterPro"/>
</dbReference>
<comment type="subcellular location">
    <subcellularLocation>
        <location evidence="1 7">Cell membrane</location>
        <topology evidence="1 7">Multi-pass membrane protein</topology>
    </subcellularLocation>
</comment>
<evidence type="ECO:0000256" key="6">
    <source>
        <dbReference type="ARBA" id="ARBA00023136"/>
    </source>
</evidence>
<keyword evidence="6 7" id="KW-0472">Membrane</keyword>
<keyword evidence="2 7" id="KW-0813">Transport</keyword>
<dbReference type="GO" id="GO:0005886">
    <property type="term" value="C:plasma membrane"/>
    <property type="evidence" value="ECO:0007669"/>
    <property type="project" value="UniProtKB-SubCell"/>
</dbReference>
<dbReference type="SUPFAM" id="SSF161098">
    <property type="entry name" value="MetI-like"/>
    <property type="match status" value="1"/>
</dbReference>
<dbReference type="EMBL" id="CP002987">
    <property type="protein sequence ID" value="AFA46858.1"/>
    <property type="molecule type" value="Genomic_DNA"/>
</dbReference>
<accession>H6LEE4</accession>
<reference evidence="10" key="1">
    <citation type="submission" date="2011-07" db="EMBL/GenBank/DDBJ databases">
        <title>Complete genome sequence of Acetobacterium woodii.</title>
        <authorList>
            <person name="Poehlein A."/>
            <person name="Schmidt S."/>
            <person name="Kaster A.-K."/>
            <person name="Goenrich M."/>
            <person name="Vollmers J."/>
            <person name="Thuermer A."/>
            <person name="Gottschalk G."/>
            <person name="Thauer R.K."/>
            <person name="Daniel R."/>
            <person name="Mueller V."/>
        </authorList>
    </citation>
    <scope>NUCLEOTIDE SEQUENCE [LARGE SCALE GENOMIC DNA]</scope>
    <source>
        <strain evidence="10">ATCC 29683 / DSM 1030 / JCM 2381 / KCTC 1655 / WB1</strain>
    </source>
</reference>
<feature type="transmembrane region" description="Helical" evidence="7">
    <location>
        <begin position="195"/>
        <end position="220"/>
    </location>
</feature>
<dbReference type="Pfam" id="PF00528">
    <property type="entry name" value="BPD_transp_1"/>
    <property type="match status" value="1"/>
</dbReference>
<feature type="transmembrane region" description="Helical" evidence="7">
    <location>
        <begin position="245"/>
        <end position="263"/>
    </location>
</feature>
<evidence type="ECO:0000313" key="9">
    <source>
        <dbReference type="EMBL" id="AFA46858.1"/>
    </source>
</evidence>
<keyword evidence="5 7" id="KW-1133">Transmembrane helix</keyword>
<dbReference type="Proteomes" id="UP000007177">
    <property type="component" value="Chromosome"/>
</dbReference>
<dbReference type="NCBIfam" id="NF045473">
    <property type="entry name" value="Opp1C"/>
    <property type="match status" value="1"/>
</dbReference>
<feature type="transmembrane region" description="Helical" evidence="7">
    <location>
        <begin position="78"/>
        <end position="103"/>
    </location>
</feature>
<dbReference type="OrthoDB" id="9797852at2"/>
<keyword evidence="4 7" id="KW-0812">Transmembrane</keyword>
<dbReference type="PANTHER" id="PTHR43386:SF1">
    <property type="entry name" value="D,D-DIPEPTIDE TRANSPORT SYSTEM PERMEASE PROTEIN DDPC-RELATED"/>
    <property type="match status" value="1"/>
</dbReference>
<evidence type="ECO:0000256" key="7">
    <source>
        <dbReference type="RuleBase" id="RU363032"/>
    </source>
</evidence>
<evidence type="ECO:0000256" key="4">
    <source>
        <dbReference type="ARBA" id="ARBA00022692"/>
    </source>
</evidence>
<dbReference type="InterPro" id="IPR000515">
    <property type="entry name" value="MetI-like"/>
</dbReference>
<proteinExistence type="inferred from homology"/>
<dbReference type="RefSeq" id="WP_014354462.1">
    <property type="nucleotide sequence ID" value="NC_016894.1"/>
</dbReference>
<keyword evidence="10" id="KW-1185">Reference proteome</keyword>
<evidence type="ECO:0000256" key="3">
    <source>
        <dbReference type="ARBA" id="ARBA00022475"/>
    </source>
</evidence>
<dbReference type="CDD" id="cd06261">
    <property type="entry name" value="TM_PBP2"/>
    <property type="match status" value="1"/>
</dbReference>
<dbReference type="STRING" id="931626.Awo_c00440"/>
<name>H6LEE4_ACEWD</name>
<dbReference type="PROSITE" id="PS50928">
    <property type="entry name" value="ABC_TM1"/>
    <property type="match status" value="1"/>
</dbReference>
<dbReference type="AlphaFoldDB" id="H6LEE4"/>
<evidence type="ECO:0000256" key="5">
    <source>
        <dbReference type="ARBA" id="ARBA00022989"/>
    </source>
</evidence>
<keyword evidence="3" id="KW-1003">Cell membrane</keyword>
<feature type="domain" description="ABC transmembrane type-1" evidence="8">
    <location>
        <begin position="74"/>
        <end position="263"/>
    </location>
</feature>
<evidence type="ECO:0000256" key="2">
    <source>
        <dbReference type="ARBA" id="ARBA00022448"/>
    </source>
</evidence>
<feature type="transmembrane region" description="Helical" evidence="7">
    <location>
        <begin position="12"/>
        <end position="35"/>
    </location>
</feature>
<dbReference type="InterPro" id="IPR035906">
    <property type="entry name" value="MetI-like_sf"/>
</dbReference>
<dbReference type="InterPro" id="IPR025966">
    <property type="entry name" value="OppC_N"/>
</dbReference>
<dbReference type="KEGG" id="awo:Awo_c00440"/>
<protein>
    <submittedName>
        <fullName evidence="9">Oligopeptide ABC transport system permease OppC4</fullName>
    </submittedName>
</protein>
<dbReference type="eggNOG" id="COG1173">
    <property type="taxonomic scope" value="Bacteria"/>
</dbReference>
<comment type="similarity">
    <text evidence="7">Belongs to the binding-protein-dependent transport system permease family.</text>
</comment>
<organism evidence="9 10">
    <name type="scientific">Acetobacterium woodii (strain ATCC 29683 / DSM 1030 / JCM 2381 / KCTC 1655 / WB1)</name>
    <dbReference type="NCBI Taxonomy" id="931626"/>
    <lineage>
        <taxon>Bacteria</taxon>
        <taxon>Bacillati</taxon>
        <taxon>Bacillota</taxon>
        <taxon>Clostridia</taxon>
        <taxon>Eubacteriales</taxon>
        <taxon>Eubacteriaceae</taxon>
        <taxon>Acetobacterium</taxon>
    </lineage>
</organism>
<dbReference type="HOGENOM" id="CLU_028518_1_1_9"/>